<dbReference type="Pfam" id="PF19788">
    <property type="entry name" value="DUF6272"/>
    <property type="match status" value="1"/>
</dbReference>
<dbReference type="STRING" id="485916.Dtox_4268"/>
<organism evidence="1 2">
    <name type="scientific">Desulfofarcimen acetoxidans (strain ATCC 49208 / DSM 771 / KCTC 5769 / VKM B-1644 / 5575)</name>
    <name type="common">Desulfotomaculum acetoxidans</name>
    <dbReference type="NCBI Taxonomy" id="485916"/>
    <lineage>
        <taxon>Bacteria</taxon>
        <taxon>Bacillati</taxon>
        <taxon>Bacillota</taxon>
        <taxon>Clostridia</taxon>
        <taxon>Eubacteriales</taxon>
        <taxon>Peptococcaceae</taxon>
        <taxon>Desulfofarcimen</taxon>
    </lineage>
</organism>
<name>C8VZJ0_DESAS</name>
<proteinExistence type="predicted"/>
<dbReference type="EMBL" id="CP001720">
    <property type="protein sequence ID" value="ACV64935.1"/>
    <property type="molecule type" value="Genomic_DNA"/>
</dbReference>
<accession>C8VZJ0</accession>
<keyword evidence="2" id="KW-1185">Reference proteome</keyword>
<dbReference type="Proteomes" id="UP000002217">
    <property type="component" value="Chromosome"/>
</dbReference>
<gene>
    <name evidence="1" type="ordered locus">Dtox_4268</name>
</gene>
<dbReference type="AlphaFoldDB" id="C8VZJ0"/>
<dbReference type="RefSeq" id="WP_015759605.1">
    <property type="nucleotide sequence ID" value="NC_013216.1"/>
</dbReference>
<sequence length="182" mass="20816">MLKNMLLDLQNNLRAYRVLISFSGRFSQGIIEELGDAIRKYMEVEDKPRNSIYNVFAVFVEQTHNIKNYVAEQECSPYYEQIANSGIITIGKTDNRYYVCSGNLIQHKDAGILSSRIDKLIDLDKNELKKLYKEEIKKDLPPGSKGAGVGLIDIARKTSQRIEYSILKLDDNLSFFSIKVQV</sequence>
<dbReference type="InterPro" id="IPR046239">
    <property type="entry name" value="DUF6272"/>
</dbReference>
<dbReference type="HOGENOM" id="CLU_117549_1_0_9"/>
<evidence type="ECO:0000313" key="2">
    <source>
        <dbReference type="Proteomes" id="UP000002217"/>
    </source>
</evidence>
<evidence type="ECO:0000313" key="1">
    <source>
        <dbReference type="EMBL" id="ACV64935.1"/>
    </source>
</evidence>
<dbReference type="OrthoDB" id="5365713at2"/>
<dbReference type="KEGG" id="dae:Dtox_4268"/>
<dbReference type="NCBIfam" id="NF038262">
    <property type="entry name" value="SiaB_fam_kinase"/>
    <property type="match status" value="1"/>
</dbReference>
<protein>
    <submittedName>
        <fullName evidence="1">Uncharacterized protein</fullName>
    </submittedName>
</protein>
<dbReference type="eggNOG" id="ENOG502ZBV5">
    <property type="taxonomic scope" value="Bacteria"/>
</dbReference>
<reference evidence="1 2" key="1">
    <citation type="journal article" date="2009" name="Stand. Genomic Sci.">
        <title>Complete genome sequence of Desulfotomaculum acetoxidans type strain (5575).</title>
        <authorList>
            <person name="Spring S."/>
            <person name="Lapidus A."/>
            <person name="Schroder M."/>
            <person name="Gleim D."/>
            <person name="Sims D."/>
            <person name="Meincke L."/>
            <person name="Glavina Del Rio T."/>
            <person name="Tice H."/>
            <person name="Copeland A."/>
            <person name="Cheng J.F."/>
            <person name="Lucas S."/>
            <person name="Chen F."/>
            <person name="Nolan M."/>
            <person name="Bruce D."/>
            <person name="Goodwin L."/>
            <person name="Pitluck S."/>
            <person name="Ivanova N."/>
            <person name="Mavromatis K."/>
            <person name="Mikhailova N."/>
            <person name="Pati A."/>
            <person name="Chen A."/>
            <person name="Palaniappan K."/>
            <person name="Land M."/>
            <person name="Hauser L."/>
            <person name="Chang Y.J."/>
            <person name="Jeffries C.D."/>
            <person name="Chain P."/>
            <person name="Saunders E."/>
            <person name="Brettin T."/>
            <person name="Detter J.C."/>
            <person name="Goker M."/>
            <person name="Bristow J."/>
            <person name="Eisen J.A."/>
            <person name="Markowitz V."/>
            <person name="Hugenholtz P."/>
            <person name="Kyrpides N.C."/>
            <person name="Klenk H.P."/>
            <person name="Han C."/>
        </authorList>
    </citation>
    <scope>NUCLEOTIDE SEQUENCE [LARGE SCALE GENOMIC DNA]</scope>
    <source>
        <strain evidence="2">ATCC 49208 / DSM 771 / VKM B-1644</strain>
    </source>
</reference>